<feature type="compositionally biased region" description="Polar residues" evidence="12">
    <location>
        <begin position="20"/>
        <end position="31"/>
    </location>
</feature>
<evidence type="ECO:0000313" key="14">
    <source>
        <dbReference type="Proteomes" id="UP001445076"/>
    </source>
</evidence>
<evidence type="ECO:0000256" key="10">
    <source>
        <dbReference type="ARBA" id="ARBA00023228"/>
    </source>
</evidence>
<dbReference type="GO" id="GO:0031902">
    <property type="term" value="C:late endosome membrane"/>
    <property type="evidence" value="ECO:0007669"/>
    <property type="project" value="UniProtKB-SubCell"/>
</dbReference>
<keyword evidence="6 11" id="KW-0967">Endosome</keyword>
<accession>A0AAW0WED6</accession>
<comment type="catalytic activity">
    <reaction evidence="1 11">
        <text>a 1,2-diacyl-sn-glycero-3-phospho-(1D-myo-inositol-4,5-bisphosphate) + H2O = a 1,2-diacyl-sn-glycero-3-phospho-(1D-myo-inositol-5-phosphate) + phosphate</text>
        <dbReference type="Rhea" id="RHEA:25674"/>
        <dbReference type="ChEBI" id="CHEBI:15377"/>
        <dbReference type="ChEBI" id="CHEBI:43474"/>
        <dbReference type="ChEBI" id="CHEBI:57795"/>
        <dbReference type="ChEBI" id="CHEBI:58456"/>
        <dbReference type="EC" id="3.1.3.78"/>
    </reaction>
</comment>
<evidence type="ECO:0000256" key="7">
    <source>
        <dbReference type="ARBA" id="ARBA00022801"/>
    </source>
</evidence>
<sequence length="231" mass="25281">MAEERTPLIGGGQNVLGQASYGGSVSPTSQGTGEGTLVSPVGPDELPPPYTPSSNGVPMVTCRVCQAMIDISGKVDQHVVKCNQCNEATPIKNAPPGKKYVRCPCNCLLICKSSSQRIACPRPNCKRIINLSPSPANPSWPTVPGMCRVTCAHCHDTFIIIRWSRICSVPRDSFRSGCIDFPWHWDCPYCYNSTIHIKLPWHLCSIYCGLPHLAFSLLPNSVLLLHEDQSY</sequence>
<evidence type="ECO:0000313" key="13">
    <source>
        <dbReference type="EMBL" id="KAK8725620.1"/>
    </source>
</evidence>
<evidence type="ECO:0000256" key="8">
    <source>
        <dbReference type="ARBA" id="ARBA00022989"/>
    </source>
</evidence>
<dbReference type="GO" id="GO:0030670">
    <property type="term" value="C:phagocytic vesicle membrane"/>
    <property type="evidence" value="ECO:0007669"/>
    <property type="project" value="TreeGrafter"/>
</dbReference>
<dbReference type="EC" id="3.1.3.78" evidence="4 11"/>
<dbReference type="Proteomes" id="UP001445076">
    <property type="component" value="Unassembled WGS sequence"/>
</dbReference>
<keyword evidence="7 11" id="KW-0378">Hydrolase</keyword>
<reference evidence="13 14" key="1">
    <citation type="journal article" date="2024" name="BMC Genomics">
        <title>Genome assembly of redclaw crayfish (Cherax quadricarinatus) provides insights into its immune adaptation and hypoxia tolerance.</title>
        <authorList>
            <person name="Liu Z."/>
            <person name="Zheng J."/>
            <person name="Li H."/>
            <person name="Fang K."/>
            <person name="Wang S."/>
            <person name="He J."/>
            <person name="Zhou D."/>
            <person name="Weng S."/>
            <person name="Chi M."/>
            <person name="Gu Z."/>
            <person name="He J."/>
            <person name="Li F."/>
            <person name="Wang M."/>
        </authorList>
    </citation>
    <scope>NUCLEOTIDE SEQUENCE [LARGE SCALE GENOMIC DNA]</scope>
    <source>
        <strain evidence="13">ZL_2023a</strain>
    </source>
</reference>
<dbReference type="EMBL" id="JARKIK010000082">
    <property type="protein sequence ID" value="KAK8725620.1"/>
    <property type="molecule type" value="Genomic_DNA"/>
</dbReference>
<keyword evidence="8" id="KW-1133">Transmembrane helix</keyword>
<comment type="caution">
    <text evidence="13">The sequence shown here is derived from an EMBL/GenBank/DDBJ whole genome shotgun (WGS) entry which is preliminary data.</text>
</comment>
<keyword evidence="5" id="KW-0812">Transmembrane</keyword>
<dbReference type="GO" id="GO:0005886">
    <property type="term" value="C:plasma membrane"/>
    <property type="evidence" value="ECO:0007669"/>
    <property type="project" value="TreeGrafter"/>
</dbReference>
<evidence type="ECO:0000256" key="11">
    <source>
        <dbReference type="RuleBase" id="RU365008"/>
    </source>
</evidence>
<dbReference type="InterPro" id="IPR019178">
    <property type="entry name" value="PtdIns-P2-Ptase"/>
</dbReference>
<keyword evidence="9" id="KW-0472">Membrane</keyword>
<dbReference type="AlphaFoldDB" id="A0AAW0WED6"/>
<dbReference type="GO" id="GO:0005765">
    <property type="term" value="C:lysosomal membrane"/>
    <property type="evidence" value="ECO:0007669"/>
    <property type="project" value="UniProtKB-SubCell"/>
</dbReference>
<comment type="function">
    <text evidence="11">Catalyzes the hydrolysis of phosphatidylinositol-4,5-bisphosphate (PtdIns-4,5-P2) to phosphatidylinositol-4-phosphate (PtdIns-4-P).</text>
</comment>
<comment type="subcellular location">
    <subcellularLocation>
        <location evidence="2 11">Late endosome membrane</location>
        <topology evidence="2 11">Multi-pass membrane protein</topology>
    </subcellularLocation>
    <subcellularLocation>
        <location evidence="3 11">Lysosome membrane</location>
        <topology evidence="3 11">Multi-pass membrane protein</topology>
    </subcellularLocation>
</comment>
<evidence type="ECO:0000256" key="6">
    <source>
        <dbReference type="ARBA" id="ARBA00022753"/>
    </source>
</evidence>
<evidence type="ECO:0000256" key="2">
    <source>
        <dbReference type="ARBA" id="ARBA00004107"/>
    </source>
</evidence>
<dbReference type="GO" id="GO:0046856">
    <property type="term" value="P:phosphatidylinositol dephosphorylation"/>
    <property type="evidence" value="ECO:0007669"/>
    <property type="project" value="InterPro"/>
</dbReference>
<dbReference type="Pfam" id="PF09788">
    <property type="entry name" value="Tmemb_55A"/>
    <property type="match status" value="1"/>
</dbReference>
<keyword evidence="10 11" id="KW-0458">Lysosome</keyword>
<evidence type="ECO:0000256" key="3">
    <source>
        <dbReference type="ARBA" id="ARBA00004155"/>
    </source>
</evidence>
<organism evidence="13 14">
    <name type="scientific">Cherax quadricarinatus</name>
    <name type="common">Australian red claw crayfish</name>
    <dbReference type="NCBI Taxonomy" id="27406"/>
    <lineage>
        <taxon>Eukaryota</taxon>
        <taxon>Metazoa</taxon>
        <taxon>Ecdysozoa</taxon>
        <taxon>Arthropoda</taxon>
        <taxon>Crustacea</taxon>
        <taxon>Multicrustacea</taxon>
        <taxon>Malacostraca</taxon>
        <taxon>Eumalacostraca</taxon>
        <taxon>Eucarida</taxon>
        <taxon>Decapoda</taxon>
        <taxon>Pleocyemata</taxon>
        <taxon>Astacidea</taxon>
        <taxon>Parastacoidea</taxon>
        <taxon>Parastacidae</taxon>
        <taxon>Cherax</taxon>
    </lineage>
</organism>
<evidence type="ECO:0000256" key="9">
    <source>
        <dbReference type="ARBA" id="ARBA00023136"/>
    </source>
</evidence>
<evidence type="ECO:0000256" key="1">
    <source>
        <dbReference type="ARBA" id="ARBA00001261"/>
    </source>
</evidence>
<dbReference type="GO" id="GO:0034597">
    <property type="term" value="F:phosphatidylinositol-4,5-bisphosphate 4-phosphatase activity"/>
    <property type="evidence" value="ECO:0007669"/>
    <property type="project" value="UniProtKB-EC"/>
</dbReference>
<gene>
    <name evidence="13" type="ORF">OTU49_010650</name>
</gene>
<evidence type="ECO:0000256" key="5">
    <source>
        <dbReference type="ARBA" id="ARBA00022692"/>
    </source>
</evidence>
<dbReference type="PANTHER" id="PTHR21014">
    <property type="entry name" value="PHOSPHATIDYLINOSITOL-4,5-BISPHOSPHATE 4-PHOSPHATASE"/>
    <property type="match status" value="1"/>
</dbReference>
<keyword evidence="14" id="KW-1185">Reference proteome</keyword>
<name>A0AAW0WED6_CHEQU</name>
<evidence type="ECO:0000256" key="12">
    <source>
        <dbReference type="SAM" id="MobiDB-lite"/>
    </source>
</evidence>
<proteinExistence type="predicted"/>
<evidence type="ECO:0000256" key="4">
    <source>
        <dbReference type="ARBA" id="ARBA00012936"/>
    </source>
</evidence>
<feature type="region of interest" description="Disordered" evidence="12">
    <location>
        <begin position="20"/>
        <end position="52"/>
    </location>
</feature>
<protein>
    <recommendedName>
        <fullName evidence="4 11">Phosphatidylinositol-4,5-bisphosphate 4-phosphatase</fullName>
        <ecNumber evidence="4 11">3.1.3.78</ecNumber>
    </recommendedName>
</protein>
<dbReference type="PANTHER" id="PTHR21014:SF6">
    <property type="entry name" value="PHOSPHATIDYLINOSITOL-4,5-BISPHOSPHATE 4-PHOSPHATASE"/>
    <property type="match status" value="1"/>
</dbReference>